<proteinExistence type="predicted"/>
<feature type="domain" description="CTCHY-type" evidence="7">
    <location>
        <begin position="88"/>
        <end position="151"/>
    </location>
</feature>
<dbReference type="PROSITE" id="PS50089">
    <property type="entry name" value="ZF_RING_2"/>
    <property type="match status" value="1"/>
</dbReference>
<evidence type="ECO:0000256" key="4">
    <source>
        <dbReference type="PROSITE-ProRule" id="PRU00601"/>
    </source>
</evidence>
<organism evidence="8 9">
    <name type="scientific">Geodia barretti</name>
    <name type="common">Barrett's horny sponge</name>
    <dbReference type="NCBI Taxonomy" id="519541"/>
    <lineage>
        <taxon>Eukaryota</taxon>
        <taxon>Metazoa</taxon>
        <taxon>Porifera</taxon>
        <taxon>Demospongiae</taxon>
        <taxon>Heteroscleromorpha</taxon>
        <taxon>Tetractinellida</taxon>
        <taxon>Astrophorina</taxon>
        <taxon>Geodiidae</taxon>
        <taxon>Geodia</taxon>
    </lineage>
</organism>
<dbReference type="AlphaFoldDB" id="A0AA35STR1"/>
<dbReference type="PANTHER" id="PTHR21319">
    <property type="entry name" value="RING FINGER AND CHY ZINC FINGER DOMAIN-CONTAINING PROTEIN 1"/>
    <property type="match status" value="1"/>
</dbReference>
<evidence type="ECO:0000313" key="9">
    <source>
        <dbReference type="Proteomes" id="UP001174909"/>
    </source>
</evidence>
<dbReference type="GO" id="GO:0006511">
    <property type="term" value="P:ubiquitin-dependent protein catabolic process"/>
    <property type="evidence" value="ECO:0007669"/>
    <property type="project" value="TreeGrafter"/>
</dbReference>
<keyword evidence="2 4" id="KW-0863">Zinc-finger</keyword>
<keyword evidence="1" id="KW-0479">Metal-binding</keyword>
<feature type="domain" description="CHY-type" evidence="6">
    <location>
        <begin position="17"/>
        <end position="85"/>
    </location>
</feature>
<dbReference type="GO" id="GO:0016567">
    <property type="term" value="P:protein ubiquitination"/>
    <property type="evidence" value="ECO:0007669"/>
    <property type="project" value="TreeGrafter"/>
</dbReference>
<dbReference type="SUPFAM" id="SSF161219">
    <property type="entry name" value="CHY zinc finger-like"/>
    <property type="match status" value="1"/>
</dbReference>
<dbReference type="PROSITE" id="PS51270">
    <property type="entry name" value="ZF_CTCHY"/>
    <property type="match status" value="1"/>
</dbReference>
<protein>
    <submittedName>
        <fullName evidence="8">RING finger and CHY zinc finger domain-containing protein 1</fullName>
    </submittedName>
</protein>
<name>A0AA35STR1_GEOBA</name>
<feature type="domain" description="RING-type" evidence="5">
    <location>
        <begin position="152"/>
        <end position="195"/>
    </location>
</feature>
<dbReference type="InterPro" id="IPR037274">
    <property type="entry name" value="Znf_CHY_sf"/>
</dbReference>
<dbReference type="PANTHER" id="PTHR21319:SF53">
    <property type="entry name" value="RING FINGER AND CHY ZINC FINGER DOMAIN-CONTAINING PROTEIN 1"/>
    <property type="match status" value="1"/>
</dbReference>
<dbReference type="SMART" id="SM00184">
    <property type="entry name" value="RING"/>
    <property type="match status" value="1"/>
</dbReference>
<dbReference type="Pfam" id="PF05495">
    <property type="entry name" value="zf-CHY"/>
    <property type="match status" value="1"/>
</dbReference>
<keyword evidence="3" id="KW-0862">Zinc</keyword>
<evidence type="ECO:0000259" key="7">
    <source>
        <dbReference type="PROSITE" id="PS51270"/>
    </source>
</evidence>
<dbReference type="SUPFAM" id="SSF57850">
    <property type="entry name" value="RING/U-box"/>
    <property type="match status" value="1"/>
</dbReference>
<dbReference type="SUPFAM" id="SSF161245">
    <property type="entry name" value="Zinc hairpin stack"/>
    <property type="match status" value="1"/>
</dbReference>
<evidence type="ECO:0000256" key="2">
    <source>
        <dbReference type="ARBA" id="ARBA00022771"/>
    </source>
</evidence>
<dbReference type="InterPro" id="IPR001841">
    <property type="entry name" value="Znf_RING"/>
</dbReference>
<dbReference type="GO" id="GO:0061630">
    <property type="term" value="F:ubiquitin protein ligase activity"/>
    <property type="evidence" value="ECO:0007669"/>
    <property type="project" value="TreeGrafter"/>
</dbReference>
<dbReference type="Proteomes" id="UP001174909">
    <property type="component" value="Unassembled WGS sequence"/>
</dbReference>
<evidence type="ECO:0000259" key="5">
    <source>
        <dbReference type="PROSITE" id="PS50089"/>
    </source>
</evidence>
<sequence length="242" mass="28018">MGEQVGKMDEDVTDPPVGDYRKLCSHYSRGCSFVSPCCGKVYPCRLCHDDQELTHKIDRYRVTEVQCRNCHKKQPVSRCCSDCGISFGSHYFCSICRLYSDDDKQQFHCGKCGLCRVGGRENFFHCDTCGYCLCLTVKESHFCRRQASHDNCPVCMEDLHTSLSAMHTTECGHLLHMMCYTQMLQKGLYQCPQCQRSITDMSTAWRRHDEEREMWQMPQHLREFKVKVNNIHGIYTVSVCGE</sequence>
<keyword evidence="9" id="KW-1185">Reference proteome</keyword>
<gene>
    <name evidence="8" type="ORF">GBAR_LOCUS19909</name>
</gene>
<reference evidence="8" key="1">
    <citation type="submission" date="2023-03" db="EMBL/GenBank/DDBJ databases">
        <authorList>
            <person name="Steffen K."/>
            <person name="Cardenas P."/>
        </authorList>
    </citation>
    <scope>NUCLEOTIDE SEQUENCE</scope>
</reference>
<dbReference type="GO" id="GO:0008270">
    <property type="term" value="F:zinc ion binding"/>
    <property type="evidence" value="ECO:0007669"/>
    <property type="project" value="UniProtKB-KW"/>
</dbReference>
<dbReference type="Pfam" id="PF13923">
    <property type="entry name" value="zf-C3HC4_2"/>
    <property type="match status" value="1"/>
</dbReference>
<evidence type="ECO:0000313" key="8">
    <source>
        <dbReference type="EMBL" id="CAI8035479.1"/>
    </source>
</evidence>
<dbReference type="InterPro" id="IPR008913">
    <property type="entry name" value="Znf_CHY"/>
</dbReference>
<dbReference type="Gene3D" id="3.30.40.10">
    <property type="entry name" value="Zinc/RING finger domain, C3HC4 (zinc finger)"/>
    <property type="match status" value="1"/>
</dbReference>
<dbReference type="InterPro" id="IPR017921">
    <property type="entry name" value="Znf_CTCHY"/>
</dbReference>
<evidence type="ECO:0000256" key="1">
    <source>
        <dbReference type="ARBA" id="ARBA00022723"/>
    </source>
</evidence>
<accession>A0AA35STR1</accession>
<dbReference type="InterPro" id="IPR013083">
    <property type="entry name" value="Znf_RING/FYVE/PHD"/>
</dbReference>
<evidence type="ECO:0000259" key="6">
    <source>
        <dbReference type="PROSITE" id="PS51266"/>
    </source>
</evidence>
<dbReference type="PROSITE" id="PS51266">
    <property type="entry name" value="ZF_CHY"/>
    <property type="match status" value="1"/>
</dbReference>
<dbReference type="GO" id="GO:0005634">
    <property type="term" value="C:nucleus"/>
    <property type="evidence" value="ECO:0007669"/>
    <property type="project" value="TreeGrafter"/>
</dbReference>
<comment type="caution">
    <text evidence="8">The sequence shown here is derived from an EMBL/GenBank/DDBJ whole genome shotgun (WGS) entry which is preliminary data.</text>
</comment>
<dbReference type="InterPro" id="IPR037275">
    <property type="entry name" value="Znf_CTCHY_sf"/>
</dbReference>
<evidence type="ECO:0000256" key="3">
    <source>
        <dbReference type="ARBA" id="ARBA00022833"/>
    </source>
</evidence>
<dbReference type="EMBL" id="CASHTH010002806">
    <property type="protein sequence ID" value="CAI8035479.1"/>
    <property type="molecule type" value="Genomic_DNA"/>
</dbReference>